<protein>
    <submittedName>
        <fullName evidence="2">Uncharacterized protein</fullName>
    </submittedName>
</protein>
<keyword evidence="1" id="KW-1133">Transmembrane helix</keyword>
<keyword evidence="3" id="KW-1185">Reference proteome</keyword>
<organism evidence="2 3">
    <name type="scientific">Hibiscus sabdariffa</name>
    <name type="common">roselle</name>
    <dbReference type="NCBI Taxonomy" id="183260"/>
    <lineage>
        <taxon>Eukaryota</taxon>
        <taxon>Viridiplantae</taxon>
        <taxon>Streptophyta</taxon>
        <taxon>Embryophyta</taxon>
        <taxon>Tracheophyta</taxon>
        <taxon>Spermatophyta</taxon>
        <taxon>Magnoliopsida</taxon>
        <taxon>eudicotyledons</taxon>
        <taxon>Gunneridae</taxon>
        <taxon>Pentapetalae</taxon>
        <taxon>rosids</taxon>
        <taxon>malvids</taxon>
        <taxon>Malvales</taxon>
        <taxon>Malvaceae</taxon>
        <taxon>Malvoideae</taxon>
        <taxon>Hibiscus</taxon>
    </lineage>
</organism>
<evidence type="ECO:0000256" key="1">
    <source>
        <dbReference type="SAM" id="Phobius"/>
    </source>
</evidence>
<gene>
    <name evidence="2" type="ORF">V6N11_083352</name>
</gene>
<dbReference type="EMBL" id="JBBPBN010000036">
    <property type="protein sequence ID" value="KAK9001572.1"/>
    <property type="molecule type" value="Genomic_DNA"/>
</dbReference>
<evidence type="ECO:0000313" key="2">
    <source>
        <dbReference type="EMBL" id="KAK9001572.1"/>
    </source>
</evidence>
<keyword evidence="1" id="KW-0812">Transmembrane</keyword>
<feature type="transmembrane region" description="Helical" evidence="1">
    <location>
        <begin position="37"/>
        <end position="60"/>
    </location>
</feature>
<dbReference type="Proteomes" id="UP001396334">
    <property type="component" value="Unassembled WGS sequence"/>
</dbReference>
<keyword evidence="1" id="KW-0472">Membrane</keyword>
<reference evidence="2 3" key="1">
    <citation type="journal article" date="2024" name="G3 (Bethesda)">
        <title>Genome assembly of Hibiscus sabdariffa L. provides insights into metabolisms of medicinal natural products.</title>
        <authorList>
            <person name="Kim T."/>
        </authorList>
    </citation>
    <scope>NUCLEOTIDE SEQUENCE [LARGE SCALE GENOMIC DNA]</scope>
    <source>
        <strain evidence="2">TK-2024</strain>
        <tissue evidence="2">Old leaves</tissue>
    </source>
</reference>
<comment type="caution">
    <text evidence="2">The sequence shown here is derived from an EMBL/GenBank/DDBJ whole genome shotgun (WGS) entry which is preliminary data.</text>
</comment>
<evidence type="ECO:0000313" key="3">
    <source>
        <dbReference type="Proteomes" id="UP001396334"/>
    </source>
</evidence>
<feature type="transmembrane region" description="Helical" evidence="1">
    <location>
        <begin position="6"/>
        <end position="25"/>
    </location>
</feature>
<proteinExistence type="predicted"/>
<name>A0ABR2QLL6_9ROSI</name>
<accession>A0ABR2QLL6</accession>
<sequence>MKSHRLSILPFHVFSYTPQLFIFTISIETGRSSSNMVMLFGISTTGLYLVIFVMKFLAMLKSDDIEPVNLGLSSDRTSNSGN</sequence>